<dbReference type="GeneID" id="13996588"/>
<dbReference type="EMBL" id="JX100809">
    <property type="protein sequence ID" value="AFU88371.1"/>
    <property type="molecule type" value="Genomic_DNA"/>
</dbReference>
<evidence type="ECO:0000313" key="2">
    <source>
        <dbReference type="Proteomes" id="UP000000460"/>
    </source>
</evidence>
<organism evidence="1 2">
    <name type="scientific">Caulobacter phage CcrSwift</name>
    <dbReference type="NCBI Taxonomy" id="2927984"/>
    <lineage>
        <taxon>Viruses</taxon>
        <taxon>Duplodnaviria</taxon>
        <taxon>Heunggongvirae</taxon>
        <taxon>Uroviricota</taxon>
        <taxon>Caudoviricetes</taxon>
        <taxon>Jeanschmidtviridae</taxon>
        <taxon>Shapirovirus</taxon>
        <taxon>Shapirovirus swift</taxon>
    </lineage>
</organism>
<dbReference type="KEGG" id="vg:13996588"/>
<keyword evidence="2" id="KW-1185">Reference proteome</keyword>
<reference evidence="1 2" key="1">
    <citation type="journal article" date="2012" name="BMC Genomics">
        <title>The Caulobacter crescentus phage phiCbK: genomics of a canonical phage.</title>
        <authorList>
            <person name="Gill J.J."/>
            <person name="Berry J.D."/>
            <person name="Russell W.K."/>
            <person name="Lessor L."/>
            <person name="Escobar Garcia D.A."/>
            <person name="Hernandez D."/>
            <person name="Kane A."/>
            <person name="Keene J."/>
            <person name="Maddox M."/>
            <person name="Martin R."/>
            <person name="Mohan S."/>
            <person name="Thorn A.M."/>
            <person name="Russell D.H."/>
            <person name="Young R."/>
        </authorList>
    </citation>
    <scope>NUCLEOTIDE SEQUENCE [LARGE SCALE GENOMIC DNA]</scope>
</reference>
<sequence length="123" mass="14280">MTHRPSAYLRTPPMRYPGPSGFDERLHRADGRPTRLLVAPHLAWALHQLRRYGSPIDWLLPATREGLAAPGDRPFGQKTVRLKLGRRRLTRLGDYLEYMQFARDADLATYRQWLEETPIFPVS</sequence>
<protein>
    <submittedName>
        <fullName evidence="1">Uncharacterized protein</fullName>
    </submittedName>
</protein>
<accession>K4JTE8</accession>
<dbReference type="RefSeq" id="YP_006989786.1">
    <property type="nucleotide sequence ID" value="NC_019411.1"/>
</dbReference>
<name>K4JTE8_9CAUD</name>
<evidence type="ECO:0000313" key="1">
    <source>
        <dbReference type="EMBL" id="AFU88371.1"/>
    </source>
</evidence>
<gene>
    <name evidence="1" type="ORF">CcrSwift_gp053</name>
</gene>
<proteinExistence type="predicted"/>
<dbReference type="Proteomes" id="UP000000460">
    <property type="component" value="Segment"/>
</dbReference>